<dbReference type="NCBIfam" id="NF001416">
    <property type="entry name" value="PRK00292.1-3"/>
    <property type="match status" value="1"/>
</dbReference>
<dbReference type="GO" id="GO:0004340">
    <property type="term" value="F:glucokinase activity"/>
    <property type="evidence" value="ECO:0007669"/>
    <property type="project" value="UniProtKB-UniRule"/>
</dbReference>
<dbReference type="KEGG" id="pus:CKA81_08300"/>
<dbReference type="OrthoDB" id="257751at2"/>
<feature type="binding site" evidence="3">
    <location>
        <begin position="14"/>
        <end position="19"/>
    </location>
    <ligand>
        <name>ATP</name>
        <dbReference type="ChEBI" id="CHEBI:30616"/>
    </ligand>
</feature>
<keyword evidence="3" id="KW-0963">Cytoplasm</keyword>
<name>A0A410GC23_9BURK</name>
<keyword evidence="3" id="KW-0324">Glycolysis</keyword>
<reference evidence="5 6" key="1">
    <citation type="submission" date="2017-08" db="EMBL/GenBank/DDBJ databases">
        <authorList>
            <person name="Park S.-J."/>
            <person name="Kim H."/>
        </authorList>
    </citation>
    <scope>NUCLEOTIDE SEQUENCE [LARGE SCALE GENOMIC DNA]</scope>
    <source>
        <strain evidence="6">ye3</strain>
    </source>
</reference>
<keyword evidence="3" id="KW-0067">ATP-binding</keyword>
<comment type="subcellular location">
    <subcellularLocation>
        <location evidence="3">Cytoplasm</location>
    </subcellularLocation>
</comment>
<dbReference type="GO" id="GO:0006096">
    <property type="term" value="P:glycolytic process"/>
    <property type="evidence" value="ECO:0007669"/>
    <property type="project" value="UniProtKB-UniRule"/>
</dbReference>
<dbReference type="GO" id="GO:0005524">
    <property type="term" value="F:ATP binding"/>
    <property type="evidence" value="ECO:0007669"/>
    <property type="project" value="UniProtKB-UniRule"/>
</dbReference>
<gene>
    <name evidence="3" type="primary">glk</name>
    <name evidence="5" type="ORF">CKA81_08300</name>
</gene>
<keyword evidence="1 3" id="KW-0808">Transferase</keyword>
<dbReference type="PANTHER" id="PTHR47690">
    <property type="entry name" value="GLUCOKINASE"/>
    <property type="match status" value="1"/>
</dbReference>
<evidence type="ECO:0000256" key="3">
    <source>
        <dbReference type="HAMAP-Rule" id="MF_00524"/>
    </source>
</evidence>
<evidence type="ECO:0000256" key="4">
    <source>
        <dbReference type="RuleBase" id="RU004046"/>
    </source>
</evidence>
<dbReference type="InterPro" id="IPR003836">
    <property type="entry name" value="Glucokinase"/>
</dbReference>
<dbReference type="GO" id="GO:0005829">
    <property type="term" value="C:cytosol"/>
    <property type="evidence" value="ECO:0007669"/>
    <property type="project" value="TreeGrafter"/>
</dbReference>
<dbReference type="InterPro" id="IPR043129">
    <property type="entry name" value="ATPase_NBD"/>
</dbReference>
<keyword evidence="3" id="KW-0547">Nucleotide-binding</keyword>
<dbReference type="EC" id="2.7.1.2" evidence="3"/>
<dbReference type="SUPFAM" id="SSF53067">
    <property type="entry name" value="Actin-like ATPase domain"/>
    <property type="match status" value="1"/>
</dbReference>
<organism evidence="5 6">
    <name type="scientific">Pollutimonas thiosulfatoxidans</name>
    <dbReference type="NCBI Taxonomy" id="2028345"/>
    <lineage>
        <taxon>Bacteria</taxon>
        <taxon>Pseudomonadati</taxon>
        <taxon>Pseudomonadota</taxon>
        <taxon>Betaproteobacteria</taxon>
        <taxon>Burkholderiales</taxon>
        <taxon>Alcaligenaceae</taxon>
        <taxon>Pollutimonas</taxon>
    </lineage>
</organism>
<keyword evidence="2 3" id="KW-0418">Kinase</keyword>
<dbReference type="PANTHER" id="PTHR47690:SF1">
    <property type="entry name" value="GLUCOKINASE"/>
    <property type="match status" value="1"/>
</dbReference>
<dbReference type="CDD" id="cd24008">
    <property type="entry name" value="ASKHA_NBD_GLK"/>
    <property type="match status" value="1"/>
</dbReference>
<evidence type="ECO:0000256" key="2">
    <source>
        <dbReference type="ARBA" id="ARBA00022777"/>
    </source>
</evidence>
<dbReference type="InterPro" id="IPR050201">
    <property type="entry name" value="Bacterial_glucokinase"/>
</dbReference>
<protein>
    <recommendedName>
        <fullName evidence="3">Glucokinase</fullName>
        <ecNumber evidence="3">2.7.1.2</ecNumber>
    </recommendedName>
    <alternativeName>
        <fullName evidence="3">Glucose kinase</fullName>
    </alternativeName>
</protein>
<dbReference type="HAMAP" id="MF_00524">
    <property type="entry name" value="Glucokinase"/>
    <property type="match status" value="1"/>
</dbReference>
<evidence type="ECO:0000313" key="5">
    <source>
        <dbReference type="EMBL" id="QAA93841.1"/>
    </source>
</evidence>
<evidence type="ECO:0000313" key="6">
    <source>
        <dbReference type="Proteomes" id="UP000283474"/>
    </source>
</evidence>
<keyword evidence="6" id="KW-1185">Reference proteome</keyword>
<evidence type="ECO:0000256" key="1">
    <source>
        <dbReference type="ARBA" id="ARBA00022679"/>
    </source>
</evidence>
<dbReference type="AlphaFoldDB" id="A0A410GC23"/>
<comment type="catalytic activity">
    <reaction evidence="3">
        <text>D-glucose + ATP = D-glucose 6-phosphate + ADP + H(+)</text>
        <dbReference type="Rhea" id="RHEA:17825"/>
        <dbReference type="ChEBI" id="CHEBI:4167"/>
        <dbReference type="ChEBI" id="CHEBI:15378"/>
        <dbReference type="ChEBI" id="CHEBI:30616"/>
        <dbReference type="ChEBI" id="CHEBI:61548"/>
        <dbReference type="ChEBI" id="CHEBI:456216"/>
        <dbReference type="EC" id="2.7.1.2"/>
    </reaction>
</comment>
<dbReference type="Gene3D" id="3.40.367.20">
    <property type="match status" value="1"/>
</dbReference>
<dbReference type="RefSeq" id="WP_128354890.1">
    <property type="nucleotide sequence ID" value="NZ_CP022987.1"/>
</dbReference>
<dbReference type="GO" id="GO:0005536">
    <property type="term" value="F:D-glucose binding"/>
    <property type="evidence" value="ECO:0007669"/>
    <property type="project" value="InterPro"/>
</dbReference>
<accession>A0A410GC23</accession>
<dbReference type="Proteomes" id="UP000283474">
    <property type="component" value="Chromosome"/>
</dbReference>
<dbReference type="EMBL" id="CP022987">
    <property type="protein sequence ID" value="QAA93841.1"/>
    <property type="molecule type" value="Genomic_DNA"/>
</dbReference>
<dbReference type="NCBIfam" id="TIGR00749">
    <property type="entry name" value="glk"/>
    <property type="match status" value="1"/>
</dbReference>
<dbReference type="Pfam" id="PF02685">
    <property type="entry name" value="Glucokinase"/>
    <property type="match status" value="1"/>
</dbReference>
<comment type="similarity">
    <text evidence="3 4">Belongs to the bacterial glucokinase family.</text>
</comment>
<sequence length="326" mass="34384">MSIGIPERPPRLIADIGGTHARFALCTSILDISHVSVLAVADFASITEAIRHYLATHGNPAILEAAIGIANPVLGDHIQMTNFPWEFSIETARRTLGLNSLHVINDFTALALALPHLDAANLVPVGGGCSVPGTPLGVLGPGTGLGVSALVPTQSGGWAPLAAEGGHVSFAPADERELMLWQAARQAHGHVSMERMLSGPGLEFIYNTLCRHHDREPRLQTAAAISRDGMDGADDLSRWALDAFCAILGTAASDLAVTLGARAGIYIGGGIVPKLGSYFLQSPFRQRFEDKGRFSAYLAAIPVFVITDDHPALLGAAAYLDAYLND</sequence>
<dbReference type="Gene3D" id="3.30.420.40">
    <property type="match status" value="1"/>
</dbReference>
<proteinExistence type="inferred from homology"/>